<evidence type="ECO:0000313" key="1">
    <source>
        <dbReference type="EMBL" id="RDS76162.1"/>
    </source>
</evidence>
<dbReference type="OrthoDB" id="9790023at2"/>
<dbReference type="EMBL" id="QRBB01000001">
    <property type="protein sequence ID" value="RDS76162.1"/>
    <property type="molecule type" value="Genomic_DNA"/>
</dbReference>
<name>A0A395LH66_9SPHN</name>
<reference evidence="1 2" key="1">
    <citation type="submission" date="2018-07" db="EMBL/GenBank/DDBJ databases">
        <title>Erythrobacter nanhaiensis sp. nov., a novel member of the genus Erythrobacter isolated from the South China Sea.</title>
        <authorList>
            <person name="Chen X."/>
            <person name="Liu J."/>
        </authorList>
    </citation>
    <scope>NUCLEOTIDE SEQUENCE [LARGE SCALE GENOMIC DNA]</scope>
    <source>
        <strain evidence="1 2">S-5</strain>
    </source>
</reference>
<dbReference type="SUPFAM" id="SSF102588">
    <property type="entry name" value="LmbE-like"/>
    <property type="match status" value="1"/>
</dbReference>
<comment type="caution">
    <text evidence="1">The sequence shown here is derived from an EMBL/GenBank/DDBJ whole genome shotgun (WGS) entry which is preliminary data.</text>
</comment>
<gene>
    <name evidence="1" type="ORF">DL238_00030</name>
</gene>
<evidence type="ECO:0000313" key="2">
    <source>
        <dbReference type="Proteomes" id="UP000254101"/>
    </source>
</evidence>
<organism evidence="1 2">
    <name type="scientific">Alteriqipengyuania lutimaris</name>
    <dbReference type="NCBI Taxonomy" id="1538146"/>
    <lineage>
        <taxon>Bacteria</taxon>
        <taxon>Pseudomonadati</taxon>
        <taxon>Pseudomonadota</taxon>
        <taxon>Alphaproteobacteria</taxon>
        <taxon>Sphingomonadales</taxon>
        <taxon>Erythrobacteraceae</taxon>
        <taxon>Alteriqipengyuania</taxon>
    </lineage>
</organism>
<dbReference type="Gene3D" id="3.40.50.10320">
    <property type="entry name" value="LmbE-like"/>
    <property type="match status" value="1"/>
</dbReference>
<keyword evidence="2" id="KW-1185">Reference proteome</keyword>
<sequence>MRGEELREALHALAPGHEIVIERAGLTDGNSTSEAAQPQFLERARNFARRFGPAAVWCTWHGDPHCDHQAAACVARAIARDLTIPCWSFAVWGRFGEGVVPSSLCAFRDERFMPAKARAIAAYRSQLTNLIDDDPRGFVMPPAMVEHFRSHAEIFIDG</sequence>
<dbReference type="AlphaFoldDB" id="A0A395LH66"/>
<dbReference type="Proteomes" id="UP000254101">
    <property type="component" value="Unassembled WGS sequence"/>
</dbReference>
<protein>
    <recommendedName>
        <fullName evidence="3">PIG-L family deacetylase</fullName>
    </recommendedName>
</protein>
<accession>A0A395LH66</accession>
<dbReference type="InterPro" id="IPR024078">
    <property type="entry name" value="LmbE-like_dom_sf"/>
</dbReference>
<evidence type="ECO:0008006" key="3">
    <source>
        <dbReference type="Google" id="ProtNLM"/>
    </source>
</evidence>
<proteinExistence type="predicted"/>